<dbReference type="RefSeq" id="WP_110507426.1">
    <property type="nucleotide sequence ID" value="NZ_NKTX01000032.1"/>
</dbReference>
<reference evidence="1 2" key="1">
    <citation type="submission" date="2017-07" db="EMBL/GenBank/DDBJ databases">
        <title>A draft genome sequence of Komagataeibacter oboediens LMG 18849.</title>
        <authorList>
            <person name="Skraban J."/>
            <person name="Cleenwerck I."/>
            <person name="Vandamme P."/>
            <person name="Trcek J."/>
        </authorList>
    </citation>
    <scope>NUCLEOTIDE SEQUENCE [LARGE SCALE GENOMIC DNA]</scope>
    <source>
        <strain evidence="1 2">LMG 18849</strain>
    </source>
</reference>
<evidence type="ECO:0000313" key="1">
    <source>
        <dbReference type="EMBL" id="PYD81420.1"/>
    </source>
</evidence>
<evidence type="ECO:0000313" key="2">
    <source>
        <dbReference type="Proteomes" id="UP000247417"/>
    </source>
</evidence>
<proteinExistence type="predicted"/>
<dbReference type="InterPro" id="IPR054496">
    <property type="entry name" value="E217_GP41"/>
</dbReference>
<gene>
    <name evidence="1" type="ORF">CFR80_11940</name>
</gene>
<dbReference type="STRING" id="940286.GCA_000227565_01386"/>
<dbReference type="Proteomes" id="UP000247417">
    <property type="component" value="Unassembled WGS sequence"/>
</dbReference>
<sequence>MATQFIRACSLVVGDSLGNTIDLSSLRVRFSITQGTVNTPKTAMIRIWNVSKNTAAIIHTQFNKTVSLSAGYESKSGLIFQGDARQIVFGRESPTDTYLDIQAQSNGNAFADATINKVIAAGWTHQGIAQQQAQEMAAYNISLGAFPEVEGSGARPKIMYGMVNDHCRTTAKSVSGVHYTNDDGTLNFVQPAKMAANSSSSGVIELTPSTGLIDIPIQTPNGIQATCLLNPNIKMDSIVHIRAANSDGTSRIQQASVGLSTSDINNGDQTTDDSASNLSTVNGINPTGKYRVIYVAYEGDTRDNPWYTTIVGLSIDPTHTNVAASSTGYT</sequence>
<name>A0A318QSS2_9PROT</name>
<dbReference type="OrthoDB" id="2087522at2"/>
<protein>
    <submittedName>
        <fullName evidence="1">Uncharacterized protein</fullName>
    </submittedName>
</protein>
<accession>A0A318QSS2</accession>
<dbReference type="AlphaFoldDB" id="A0A318QSS2"/>
<dbReference type="Pfam" id="PF22759">
    <property type="entry name" value="E217_GP41"/>
    <property type="match status" value="1"/>
</dbReference>
<comment type="caution">
    <text evidence="1">The sequence shown here is derived from an EMBL/GenBank/DDBJ whole genome shotgun (WGS) entry which is preliminary data.</text>
</comment>
<organism evidence="1 2">
    <name type="scientific">Komagataeibacter oboediens</name>
    <dbReference type="NCBI Taxonomy" id="65958"/>
    <lineage>
        <taxon>Bacteria</taxon>
        <taxon>Pseudomonadati</taxon>
        <taxon>Pseudomonadota</taxon>
        <taxon>Alphaproteobacteria</taxon>
        <taxon>Acetobacterales</taxon>
        <taxon>Acetobacteraceae</taxon>
        <taxon>Komagataeibacter</taxon>
    </lineage>
</organism>
<dbReference type="EMBL" id="NKTX01000032">
    <property type="protein sequence ID" value="PYD81420.1"/>
    <property type="molecule type" value="Genomic_DNA"/>
</dbReference>